<dbReference type="EMBL" id="JACEEZ010011235">
    <property type="protein sequence ID" value="KAG0721409.1"/>
    <property type="molecule type" value="Genomic_DNA"/>
</dbReference>
<proteinExistence type="predicted"/>
<feature type="region of interest" description="Disordered" evidence="1">
    <location>
        <begin position="1"/>
        <end position="20"/>
    </location>
</feature>
<gene>
    <name evidence="2" type="primary">Fbxo31</name>
    <name evidence="2" type="ORF">GWK47_046543</name>
</gene>
<evidence type="ECO:0000256" key="1">
    <source>
        <dbReference type="SAM" id="MobiDB-lite"/>
    </source>
</evidence>
<dbReference type="OrthoDB" id="722566at2759"/>
<reference evidence="2" key="1">
    <citation type="submission" date="2020-07" db="EMBL/GenBank/DDBJ databases">
        <title>The High-quality genome of the commercially important snow crab, Chionoecetes opilio.</title>
        <authorList>
            <person name="Jeong J.-H."/>
            <person name="Ryu S."/>
        </authorList>
    </citation>
    <scope>NUCLEOTIDE SEQUENCE</scope>
    <source>
        <strain evidence="2">MADBK_172401_WGS</strain>
        <tissue evidence="2">Digestive gland</tissue>
    </source>
</reference>
<organism evidence="2 3">
    <name type="scientific">Chionoecetes opilio</name>
    <name type="common">Atlantic snow crab</name>
    <name type="synonym">Cancer opilio</name>
    <dbReference type="NCBI Taxonomy" id="41210"/>
    <lineage>
        <taxon>Eukaryota</taxon>
        <taxon>Metazoa</taxon>
        <taxon>Ecdysozoa</taxon>
        <taxon>Arthropoda</taxon>
        <taxon>Crustacea</taxon>
        <taxon>Multicrustacea</taxon>
        <taxon>Malacostraca</taxon>
        <taxon>Eumalacostraca</taxon>
        <taxon>Eucarida</taxon>
        <taxon>Decapoda</taxon>
        <taxon>Pleocyemata</taxon>
        <taxon>Brachyura</taxon>
        <taxon>Eubrachyura</taxon>
        <taxon>Majoidea</taxon>
        <taxon>Majidae</taxon>
        <taxon>Chionoecetes</taxon>
    </lineage>
</organism>
<accession>A0A8J4YC04</accession>
<keyword evidence="3" id="KW-1185">Reference proteome</keyword>
<protein>
    <submittedName>
        <fullName evidence="2">F-box only protein 31</fullName>
    </submittedName>
</protein>
<sequence>MESIEPKSSDTPLDQIPEQPFSLPQGCILDTDAHIPTKCIARYHGFGQRAGFGLPRPTIIPVHVVVFNDDLLGVIWIDFEDFTLYSRVKETFTTNNMQMGPSCL</sequence>
<evidence type="ECO:0000313" key="2">
    <source>
        <dbReference type="EMBL" id="KAG0721409.1"/>
    </source>
</evidence>
<comment type="caution">
    <text evidence="2">The sequence shown here is derived from an EMBL/GenBank/DDBJ whole genome shotgun (WGS) entry which is preliminary data.</text>
</comment>
<dbReference type="AlphaFoldDB" id="A0A8J4YC04"/>
<dbReference type="Pfam" id="PF12014">
    <property type="entry name" value="Cyclin_D1_bind"/>
    <property type="match status" value="1"/>
</dbReference>
<dbReference type="Proteomes" id="UP000770661">
    <property type="component" value="Unassembled WGS sequence"/>
</dbReference>
<name>A0A8J4YC04_CHIOP</name>
<evidence type="ECO:0000313" key="3">
    <source>
        <dbReference type="Proteomes" id="UP000770661"/>
    </source>
</evidence>